<evidence type="ECO:0000313" key="2">
    <source>
        <dbReference type="Proteomes" id="UP000472263"/>
    </source>
</evidence>
<reference evidence="1" key="2">
    <citation type="submission" date="2025-08" db="UniProtKB">
        <authorList>
            <consortium name="Ensembl"/>
        </authorList>
    </citation>
    <scope>IDENTIFICATION</scope>
</reference>
<dbReference type="Ensembl" id="ENSMMDT00005006752.1">
    <property type="protein sequence ID" value="ENSMMDP00005006580.1"/>
    <property type="gene ID" value="ENSMMDG00005003601.1"/>
</dbReference>
<name>A0A667WMF5_9TELE</name>
<dbReference type="GO" id="GO:0005737">
    <property type="term" value="C:cytoplasm"/>
    <property type="evidence" value="ECO:0007669"/>
    <property type="project" value="TreeGrafter"/>
</dbReference>
<dbReference type="Proteomes" id="UP000472263">
    <property type="component" value="Chromosome 4"/>
</dbReference>
<organism evidence="1 2">
    <name type="scientific">Myripristis murdjan</name>
    <name type="common">pinecone soldierfish</name>
    <dbReference type="NCBI Taxonomy" id="586833"/>
    <lineage>
        <taxon>Eukaryota</taxon>
        <taxon>Metazoa</taxon>
        <taxon>Chordata</taxon>
        <taxon>Craniata</taxon>
        <taxon>Vertebrata</taxon>
        <taxon>Euteleostomi</taxon>
        <taxon>Actinopterygii</taxon>
        <taxon>Neopterygii</taxon>
        <taxon>Teleostei</taxon>
        <taxon>Neoteleostei</taxon>
        <taxon>Acanthomorphata</taxon>
        <taxon>Holocentriformes</taxon>
        <taxon>Holocentridae</taxon>
        <taxon>Myripristis</taxon>
    </lineage>
</organism>
<dbReference type="AlphaFoldDB" id="A0A667WMF5"/>
<keyword evidence="2" id="KW-1185">Reference proteome</keyword>
<dbReference type="Pfam" id="PF08568">
    <property type="entry name" value="Kinetochor_Ybp2"/>
    <property type="match status" value="2"/>
</dbReference>
<protein>
    <submittedName>
        <fullName evidence="1">Glomulin, FKBP associated protein b</fullName>
    </submittedName>
</protein>
<evidence type="ECO:0000313" key="1">
    <source>
        <dbReference type="Ensembl" id="ENSMMDP00005006580.1"/>
    </source>
</evidence>
<dbReference type="GeneTree" id="ENSGT00390000018446"/>
<accession>A0A667WMF5</accession>
<reference evidence="1" key="3">
    <citation type="submission" date="2025-09" db="UniProtKB">
        <authorList>
            <consortium name="Ensembl"/>
        </authorList>
    </citation>
    <scope>IDENTIFICATION</scope>
</reference>
<proteinExistence type="predicted"/>
<sequence length="566" mass="63951">MNVAQVNDVIQRWRDTPEGGLKSDDYQQFKNIGSACLAQGESAQLLQFLQDERNQGLVKSMGCGLLAPLASEVIRKEKSLNHCQAAIAHLTKTCNPKELLHGFLQLIEDIDPGAIADTIIALAPHLQTVLLRMEEEKAAPLGMALSALQKQMSRLPVPYTQQQEAADEFGLCRCCTALAAFMEPFVEEVKRKDGNGDNTAADKDCMRCLREPLLQAQLDRGRKSPLWVFATEILVTLPAIQEPLPDLLFYKPLKKSILIDNHQSTESRACLAYLIFVQLITIERFPAIFSPVFVLQCNMEYINILLSSLENVQDNSLPVALLELRTFYSAPQNLRKVLTDCPMQHLRETGLQVFQLFINKLDAEAKHKFFRCMLKTSNHSGVEGYIVKNIKNQVEFSTKDFSHSKFKLFPPLLGLALCLPQGAETDLLHSMDRIMESLNLLRYVLLRDKELRSSVSHSNSTLFSHILIKDKYLKTLRVCISMSRSYYSSELKALWEDQKQKAREARAAASSTRLVKSITVKHEKVSNMSPEVQHQVLQSALVTFDLMESLIVRIEEITEEKEGTQD</sequence>
<dbReference type="InterPro" id="IPR019516">
    <property type="entry name" value="Glomulin/ALF4"/>
</dbReference>
<reference evidence="1" key="1">
    <citation type="submission" date="2019-06" db="EMBL/GenBank/DDBJ databases">
        <authorList>
            <consortium name="Wellcome Sanger Institute Data Sharing"/>
        </authorList>
    </citation>
    <scope>NUCLEOTIDE SEQUENCE [LARGE SCALE GENOMIC DNA]</scope>
</reference>
<dbReference type="GO" id="GO:0055105">
    <property type="term" value="F:ubiquitin-protein transferase inhibitor activity"/>
    <property type="evidence" value="ECO:0007669"/>
    <property type="project" value="TreeGrafter"/>
</dbReference>
<dbReference type="PANTHER" id="PTHR15430">
    <property type="entry name" value="GLOMULIN"/>
    <property type="match status" value="1"/>
</dbReference>
<dbReference type="InterPro" id="IPR013877">
    <property type="entry name" value="YAP-bd/ALF4/Glomulin"/>
</dbReference>
<gene>
    <name evidence="1" type="primary">GLMN</name>
    <name evidence="1" type="synonym">LOC115358251</name>
</gene>
<dbReference type="PANTHER" id="PTHR15430:SF1">
    <property type="entry name" value="GLOMULIN"/>
    <property type="match status" value="1"/>
</dbReference>